<organism evidence="1 2">
    <name type="scientific">Pistacia integerrima</name>
    <dbReference type="NCBI Taxonomy" id="434235"/>
    <lineage>
        <taxon>Eukaryota</taxon>
        <taxon>Viridiplantae</taxon>
        <taxon>Streptophyta</taxon>
        <taxon>Embryophyta</taxon>
        <taxon>Tracheophyta</taxon>
        <taxon>Spermatophyta</taxon>
        <taxon>Magnoliopsida</taxon>
        <taxon>eudicotyledons</taxon>
        <taxon>Gunneridae</taxon>
        <taxon>Pentapetalae</taxon>
        <taxon>rosids</taxon>
        <taxon>malvids</taxon>
        <taxon>Sapindales</taxon>
        <taxon>Anacardiaceae</taxon>
        <taxon>Pistacia</taxon>
    </lineage>
</organism>
<sequence>MSFMRNYRPQGDGYHDGRWSSFNRNNFINNSNRNRSCNYNHVRNYNDFHDYSGKYREHFNYVQPDNAPSYKRRKFSASSWGDNTMNYLPQPKGYESGAPSAYNNLVPPALRSNTEVSTSTSCKRDRSKLDDEEPVFMSRDEIERHSPSRKDGIDAVRETHLRYSYCAFIQNLGFRLELPQTTIGTAMVLCHRFFVRRSHACHDRFLIATAALFLAAKSEETPRPLNDVVRASSEIYHKQDITLLSYLLPVDWFEQYRERVTEAEQMILTTLNFELNVQHPYGPLTSILNKLGLSQTVLVNVALNLVSEG</sequence>
<keyword evidence="2" id="KW-1185">Reference proteome</keyword>
<protein>
    <submittedName>
        <fullName evidence="1">Uncharacterized protein</fullName>
    </submittedName>
</protein>
<evidence type="ECO:0000313" key="2">
    <source>
        <dbReference type="Proteomes" id="UP001163603"/>
    </source>
</evidence>
<name>A0ACC0YI64_9ROSI</name>
<comment type="caution">
    <text evidence="1">The sequence shown here is derived from an EMBL/GenBank/DDBJ whole genome shotgun (WGS) entry which is preliminary data.</text>
</comment>
<reference evidence="2" key="1">
    <citation type="journal article" date="2023" name="G3 (Bethesda)">
        <title>Genome assembly and association tests identify interacting loci associated with vigor, precocity, and sex in interspecific pistachio rootstocks.</title>
        <authorList>
            <person name="Palmer W."/>
            <person name="Jacygrad E."/>
            <person name="Sagayaradj S."/>
            <person name="Cavanaugh K."/>
            <person name="Han R."/>
            <person name="Bertier L."/>
            <person name="Beede B."/>
            <person name="Kafkas S."/>
            <person name="Golino D."/>
            <person name="Preece J."/>
            <person name="Michelmore R."/>
        </authorList>
    </citation>
    <scope>NUCLEOTIDE SEQUENCE [LARGE SCALE GENOMIC DNA]</scope>
</reference>
<proteinExistence type="predicted"/>
<accession>A0ACC0YI64</accession>
<dbReference type="Proteomes" id="UP001163603">
    <property type="component" value="Chromosome 7"/>
</dbReference>
<gene>
    <name evidence="1" type="ORF">Pint_24854</name>
</gene>
<evidence type="ECO:0000313" key="1">
    <source>
        <dbReference type="EMBL" id="KAJ0035577.1"/>
    </source>
</evidence>
<dbReference type="EMBL" id="CM047742">
    <property type="protein sequence ID" value="KAJ0035577.1"/>
    <property type="molecule type" value="Genomic_DNA"/>
</dbReference>